<sequence>MSTSQVIVVTGVSSGIGQVTAVKFAELGHRVFGTVRNIEKTKPIANVELVKMDISDEDSVQHAIHSIINKAGHIDVLINNAGTSLIGAIEETSIKEAEFLFNTNVYSILRTIQAVVPYMRLKQSGRIINISSVLGFLPSPYMGVYSATKHAVEGLSESLDHELRQFGIRVTAVQPSFTKTNLDKNAPWVKSMIPEYDYERNLATNAISNQIDKAPQPDSVADTIVSAALSGWHMYRTPSGQASLLSKLRRFMPSGPVDKSIRKTFGLK</sequence>
<dbReference type="PANTHER" id="PTHR43976:SF16">
    <property type="entry name" value="SHORT-CHAIN DEHYDROGENASE_REDUCTASE FAMILY PROTEIN"/>
    <property type="match status" value="1"/>
</dbReference>
<gene>
    <name evidence="4" type="ORF">EXE30_03510</name>
</gene>
<evidence type="ECO:0000256" key="3">
    <source>
        <dbReference type="RuleBase" id="RU000363"/>
    </source>
</evidence>
<dbReference type="InterPro" id="IPR002347">
    <property type="entry name" value="SDR_fam"/>
</dbReference>
<keyword evidence="2" id="KW-0560">Oxidoreductase</keyword>
<protein>
    <submittedName>
        <fullName evidence="4">Oxidoreductase</fullName>
    </submittedName>
</protein>
<proteinExistence type="inferred from homology"/>
<dbReference type="InterPro" id="IPR051911">
    <property type="entry name" value="SDR_oxidoreductase"/>
</dbReference>
<organism evidence="4 5">
    <name type="scientific">Acinetobacter halotolerans</name>
    <dbReference type="NCBI Taxonomy" id="1752076"/>
    <lineage>
        <taxon>Bacteria</taxon>
        <taxon>Pseudomonadati</taxon>
        <taxon>Pseudomonadota</taxon>
        <taxon>Gammaproteobacteria</taxon>
        <taxon>Moraxellales</taxon>
        <taxon>Moraxellaceae</taxon>
        <taxon>Acinetobacter</taxon>
    </lineage>
</organism>
<dbReference type="Proteomes" id="UP000292110">
    <property type="component" value="Unassembled WGS sequence"/>
</dbReference>
<dbReference type="Pfam" id="PF00106">
    <property type="entry name" value="adh_short"/>
    <property type="match status" value="1"/>
</dbReference>
<dbReference type="SUPFAM" id="SSF51735">
    <property type="entry name" value="NAD(P)-binding Rossmann-fold domains"/>
    <property type="match status" value="1"/>
</dbReference>
<keyword evidence="5" id="KW-1185">Reference proteome</keyword>
<comment type="caution">
    <text evidence="4">The sequence shown here is derived from an EMBL/GenBank/DDBJ whole genome shotgun (WGS) entry which is preliminary data.</text>
</comment>
<dbReference type="RefSeq" id="WP_130161220.1">
    <property type="nucleotide sequence ID" value="NZ_SGIM01000002.1"/>
</dbReference>
<dbReference type="AlphaFoldDB" id="A0A4Q6XMF6"/>
<dbReference type="PRINTS" id="PR00080">
    <property type="entry name" value="SDRFAMILY"/>
</dbReference>
<evidence type="ECO:0000313" key="4">
    <source>
        <dbReference type="EMBL" id="RZF55887.1"/>
    </source>
</evidence>
<dbReference type="PRINTS" id="PR00081">
    <property type="entry name" value="GDHRDH"/>
</dbReference>
<dbReference type="EMBL" id="SGIM01000002">
    <property type="protein sequence ID" value="RZF55887.1"/>
    <property type="molecule type" value="Genomic_DNA"/>
</dbReference>
<name>A0A4Q6XMF6_9GAMM</name>
<evidence type="ECO:0000256" key="2">
    <source>
        <dbReference type="ARBA" id="ARBA00023002"/>
    </source>
</evidence>
<dbReference type="CDD" id="cd05374">
    <property type="entry name" value="17beta-HSD-like_SDR_c"/>
    <property type="match status" value="1"/>
</dbReference>
<dbReference type="GO" id="GO:0016491">
    <property type="term" value="F:oxidoreductase activity"/>
    <property type="evidence" value="ECO:0007669"/>
    <property type="project" value="UniProtKB-KW"/>
</dbReference>
<reference evidence="4 5" key="1">
    <citation type="submission" date="2019-02" db="EMBL/GenBank/DDBJ databases">
        <title>The draft genome of Acinetobacter halotolerans strain JCM 31009.</title>
        <authorList>
            <person name="Qin J."/>
            <person name="Feng Y."/>
            <person name="Nemec A."/>
            <person name="Zong Z."/>
        </authorList>
    </citation>
    <scope>NUCLEOTIDE SEQUENCE [LARGE SCALE GENOMIC DNA]</scope>
    <source>
        <strain evidence="4 5">JCM 31009</strain>
    </source>
</reference>
<dbReference type="NCBIfam" id="NF004823">
    <property type="entry name" value="PRK06179.1"/>
    <property type="match status" value="1"/>
</dbReference>
<evidence type="ECO:0000256" key="1">
    <source>
        <dbReference type="ARBA" id="ARBA00006484"/>
    </source>
</evidence>
<dbReference type="PANTHER" id="PTHR43976">
    <property type="entry name" value="SHORT CHAIN DEHYDROGENASE"/>
    <property type="match status" value="1"/>
</dbReference>
<dbReference type="Gene3D" id="3.40.50.720">
    <property type="entry name" value="NAD(P)-binding Rossmann-like Domain"/>
    <property type="match status" value="1"/>
</dbReference>
<accession>A0A4Q6XMF6</accession>
<comment type="similarity">
    <text evidence="1 3">Belongs to the short-chain dehydrogenases/reductases (SDR) family.</text>
</comment>
<evidence type="ECO:0000313" key="5">
    <source>
        <dbReference type="Proteomes" id="UP000292110"/>
    </source>
</evidence>
<dbReference type="InterPro" id="IPR036291">
    <property type="entry name" value="NAD(P)-bd_dom_sf"/>
</dbReference>